<dbReference type="GO" id="GO:0008422">
    <property type="term" value="F:beta-glucosidase activity"/>
    <property type="evidence" value="ECO:0007669"/>
    <property type="project" value="UniProtKB-EC"/>
</dbReference>
<evidence type="ECO:0000256" key="1">
    <source>
        <dbReference type="SAM" id="MobiDB-lite"/>
    </source>
</evidence>
<keyword evidence="3" id="KW-0378">Hydrolase</keyword>
<dbReference type="GO" id="GO:0016538">
    <property type="term" value="F:cyclin-dependent protein serine/threonine kinase regulator activity"/>
    <property type="evidence" value="ECO:0007669"/>
    <property type="project" value="InterPro"/>
</dbReference>
<evidence type="ECO:0000313" key="4">
    <source>
        <dbReference type="Proteomes" id="UP001149813"/>
    </source>
</evidence>
<gene>
    <name evidence="3" type="primary">CTK2</name>
    <name evidence="3" type="ORF">LPJ53_001265</name>
</gene>
<dbReference type="OrthoDB" id="25002at2759"/>
<dbReference type="InterPro" id="IPR006671">
    <property type="entry name" value="Cyclin_N"/>
</dbReference>
<feature type="region of interest" description="Disordered" evidence="1">
    <location>
        <begin position="195"/>
        <end position="233"/>
    </location>
</feature>
<dbReference type="InterPro" id="IPR043198">
    <property type="entry name" value="Cyclin/Ssn8"/>
</dbReference>
<feature type="domain" description="Cyclin N-terminal" evidence="2">
    <location>
        <begin position="9"/>
        <end position="114"/>
    </location>
</feature>
<dbReference type="GO" id="GO:0016301">
    <property type="term" value="F:kinase activity"/>
    <property type="evidence" value="ECO:0007669"/>
    <property type="project" value="UniProtKB-KW"/>
</dbReference>
<evidence type="ECO:0000313" key="3">
    <source>
        <dbReference type="EMBL" id="KAJ1724495.1"/>
    </source>
</evidence>
<keyword evidence="3" id="KW-0808">Transferase</keyword>
<dbReference type="Proteomes" id="UP001149813">
    <property type="component" value="Unassembled WGS sequence"/>
</dbReference>
<keyword evidence="3" id="KW-0418">Kinase</keyword>
<protein>
    <submittedName>
        <fullName evidence="3">RNA polymerase II C-terminal domain kinase beta subunit</fullName>
        <ecNumber evidence="3">3.2.1.21</ecNumber>
    </submittedName>
</protein>
<dbReference type="SUPFAM" id="SSF47954">
    <property type="entry name" value="Cyclin-like"/>
    <property type="match status" value="2"/>
</dbReference>
<dbReference type="GO" id="GO:0006357">
    <property type="term" value="P:regulation of transcription by RNA polymerase II"/>
    <property type="evidence" value="ECO:0007669"/>
    <property type="project" value="InterPro"/>
</dbReference>
<keyword evidence="3" id="KW-0326">Glycosidase</keyword>
<dbReference type="EMBL" id="JANBOJ010000030">
    <property type="protein sequence ID" value="KAJ1724495.1"/>
    <property type="molecule type" value="Genomic_DNA"/>
</dbReference>
<feature type="compositionally biased region" description="Basic and acidic residues" evidence="1">
    <location>
        <begin position="197"/>
        <end position="210"/>
    </location>
</feature>
<organism evidence="3 4">
    <name type="scientific">Coemansia erecta</name>
    <dbReference type="NCBI Taxonomy" id="147472"/>
    <lineage>
        <taxon>Eukaryota</taxon>
        <taxon>Fungi</taxon>
        <taxon>Fungi incertae sedis</taxon>
        <taxon>Zoopagomycota</taxon>
        <taxon>Kickxellomycotina</taxon>
        <taxon>Kickxellomycetes</taxon>
        <taxon>Kickxellales</taxon>
        <taxon>Kickxellaceae</taxon>
        <taxon>Coemansia</taxon>
    </lineage>
</organism>
<name>A0A9W8CSD4_9FUNG</name>
<dbReference type="PANTHER" id="PTHR10026">
    <property type="entry name" value="CYCLIN"/>
    <property type="match status" value="1"/>
</dbReference>
<dbReference type="Gene3D" id="1.10.472.10">
    <property type="entry name" value="Cyclin-like"/>
    <property type="match status" value="2"/>
</dbReference>
<dbReference type="Pfam" id="PF00134">
    <property type="entry name" value="Cyclin_N"/>
    <property type="match status" value="1"/>
</dbReference>
<keyword evidence="4" id="KW-1185">Reference proteome</keyword>
<dbReference type="EC" id="3.2.1.21" evidence="3"/>
<reference evidence="3" key="1">
    <citation type="submission" date="2022-07" db="EMBL/GenBank/DDBJ databases">
        <title>Phylogenomic reconstructions and comparative analyses of Kickxellomycotina fungi.</title>
        <authorList>
            <person name="Reynolds N.K."/>
            <person name="Stajich J.E."/>
            <person name="Barry K."/>
            <person name="Grigoriev I.V."/>
            <person name="Crous P."/>
            <person name="Smith M.E."/>
        </authorList>
    </citation>
    <scope>NUCLEOTIDE SEQUENCE</scope>
    <source>
        <strain evidence="3">NBRC 32514</strain>
    </source>
</reference>
<dbReference type="AlphaFoldDB" id="A0A9W8CSD4"/>
<dbReference type="InterPro" id="IPR036915">
    <property type="entry name" value="Cyclin-like_sf"/>
</dbReference>
<sequence>MSTATKSCIFIKKLGRSLCFPARTISTAQLLIHRIYIYQPGTTISSTDLATACLFVAGKMEETIKKLRDMLAHSFVISSQSNGDPQAISTATTDKMRLGVLDAEQFVMEAIGFDFRTNHPHLLYVKMAKLAGIPRATAAAGWHILADSYFTTLPIQYPSAVIAAGSLCLAWNLDCASPHETSRFVPAAFSIVSSTPENRDGRSNRPESSRVSRRSANDTGAAPRSTVFEQPQRLPRSLNMSEEWWLQLGISTDDMQSFVRQIADFYLLFFNGTAASPEYIEKHKAGLPSSEMSRKIGQWRMWLQNALTTPVSPKA</sequence>
<proteinExistence type="predicted"/>
<accession>A0A9W8CSD4</accession>
<evidence type="ECO:0000259" key="2">
    <source>
        <dbReference type="Pfam" id="PF00134"/>
    </source>
</evidence>
<dbReference type="CDD" id="cd20546">
    <property type="entry name" value="CYCLIN_SpCG1C_ScCTK2-like_rpt2"/>
    <property type="match status" value="1"/>
</dbReference>
<comment type="caution">
    <text evidence="3">The sequence shown here is derived from an EMBL/GenBank/DDBJ whole genome shotgun (WGS) entry which is preliminary data.</text>
</comment>